<gene>
    <name evidence="1" type="ORF">FOZ60_006809</name>
</gene>
<evidence type="ECO:0000313" key="2">
    <source>
        <dbReference type="Proteomes" id="UP000541610"/>
    </source>
</evidence>
<reference evidence="1 2" key="1">
    <citation type="submission" date="2020-04" db="EMBL/GenBank/DDBJ databases">
        <title>Perkinsus olseni comparative genomics.</title>
        <authorList>
            <person name="Bogema D.R."/>
        </authorList>
    </citation>
    <scope>NUCLEOTIDE SEQUENCE [LARGE SCALE GENOMIC DNA]</scope>
    <source>
        <strain evidence="1">00978-12</strain>
    </source>
</reference>
<organism evidence="1 2">
    <name type="scientific">Perkinsus olseni</name>
    <name type="common">Perkinsus atlanticus</name>
    <dbReference type="NCBI Taxonomy" id="32597"/>
    <lineage>
        <taxon>Eukaryota</taxon>
        <taxon>Sar</taxon>
        <taxon>Alveolata</taxon>
        <taxon>Perkinsozoa</taxon>
        <taxon>Perkinsea</taxon>
        <taxon>Perkinsida</taxon>
        <taxon>Perkinsidae</taxon>
        <taxon>Perkinsus</taxon>
    </lineage>
</organism>
<comment type="caution">
    <text evidence="1">The sequence shown here is derived from an EMBL/GenBank/DDBJ whole genome shotgun (WGS) entry which is preliminary data.</text>
</comment>
<evidence type="ECO:0000313" key="1">
    <source>
        <dbReference type="EMBL" id="KAF4685190.1"/>
    </source>
</evidence>
<protein>
    <submittedName>
        <fullName evidence="1">Uncharacterized protein</fullName>
    </submittedName>
</protein>
<name>A0A7J6NNS2_PEROL</name>
<dbReference type="Proteomes" id="UP000541610">
    <property type="component" value="Unassembled WGS sequence"/>
</dbReference>
<feature type="non-terminal residue" evidence="1">
    <location>
        <position position="253"/>
    </location>
</feature>
<dbReference type="AlphaFoldDB" id="A0A7J6NNS2"/>
<accession>A0A7J6NNS2</accession>
<sequence>MIHRFFLAAYIVKVVMSGAREDARTFHPSPHHAKPLSVTADYPKKGVCIYNMEGYNSNGVHQESTGIIIDGNMPGRNGDLKLQFNTLADGPEGTSIKLASLNISGKLNLDAEIDGVYTWWNPGGRDINYDSGDTFVTIVVMDLFKELSSIGLAYCSTGLVINSFKLGVLGVVWRVWLFCRSFDSHESDWLWLIIRRLIAMYRGYSLVEDDGLSSTIVGVDGDVAEVNSAIYFDTPDGLDGKGDTIQFLRIGVV</sequence>
<dbReference type="EMBL" id="JABANP010000274">
    <property type="protein sequence ID" value="KAF4685190.1"/>
    <property type="molecule type" value="Genomic_DNA"/>
</dbReference>
<proteinExistence type="predicted"/>